<reference evidence="1" key="2">
    <citation type="journal article" date="2021" name="PeerJ">
        <title>Extensive microbial diversity within the chicken gut microbiome revealed by metagenomics and culture.</title>
        <authorList>
            <person name="Gilroy R."/>
            <person name="Ravi A."/>
            <person name="Getino M."/>
            <person name="Pursley I."/>
            <person name="Horton D.L."/>
            <person name="Alikhan N.F."/>
            <person name="Baker D."/>
            <person name="Gharbi K."/>
            <person name="Hall N."/>
            <person name="Watson M."/>
            <person name="Adriaenssens E.M."/>
            <person name="Foster-Nyarko E."/>
            <person name="Jarju S."/>
            <person name="Secka A."/>
            <person name="Antonio M."/>
            <person name="Oren A."/>
            <person name="Chaudhuri R.R."/>
            <person name="La Ragione R."/>
            <person name="Hildebrand F."/>
            <person name="Pallen M.J."/>
        </authorList>
    </citation>
    <scope>NUCLEOTIDE SEQUENCE</scope>
    <source>
        <strain evidence="1">11687</strain>
    </source>
</reference>
<dbReference type="AlphaFoldDB" id="A0A9D1MFW7"/>
<reference evidence="1" key="1">
    <citation type="submission" date="2020-10" db="EMBL/GenBank/DDBJ databases">
        <authorList>
            <person name="Gilroy R."/>
        </authorList>
    </citation>
    <scope>NUCLEOTIDE SEQUENCE</scope>
    <source>
        <strain evidence="1">11687</strain>
    </source>
</reference>
<evidence type="ECO:0008006" key="3">
    <source>
        <dbReference type="Google" id="ProtNLM"/>
    </source>
</evidence>
<comment type="caution">
    <text evidence="1">The sequence shown here is derived from an EMBL/GenBank/DDBJ whole genome shotgun (WGS) entry which is preliminary data.</text>
</comment>
<gene>
    <name evidence="1" type="ORF">IAC57_04930</name>
</gene>
<evidence type="ECO:0000313" key="1">
    <source>
        <dbReference type="EMBL" id="HIU59430.1"/>
    </source>
</evidence>
<sequence length="259" mass="28997">MGVSKTDFVRGLQCPKMLWLDSHRPELKIIPEEVQRRLDAGNEFGDEAMGIFGEYRETTCYRPDGRLDFAQMIARTQEWLKEGIPVVCEAAFSYRGNYCAADILRKNGEVYDLYEVKNAPVPRREFLLDLGFQSFLIGQRGVLLGRRFLILNGEKSAETAQEGGGAGGDEGGSLCIKKDEDAEKLGDRVEVNGRIYRIADETAAARRLEKTAGKNLWRLAKIKGKDAPEPGILPGEQCESPYRCWYYDFCHGEEGGGKA</sequence>
<accession>A0A9D1MFW7</accession>
<name>A0A9D1MFW7_9FIRM</name>
<dbReference type="Proteomes" id="UP000824081">
    <property type="component" value="Unassembled WGS sequence"/>
</dbReference>
<protein>
    <recommendedName>
        <fullName evidence="3">DUF83 domain-containing protein</fullName>
    </recommendedName>
</protein>
<dbReference type="EMBL" id="DVMZ01000133">
    <property type="protein sequence ID" value="HIU59430.1"/>
    <property type="molecule type" value="Genomic_DNA"/>
</dbReference>
<evidence type="ECO:0000313" key="2">
    <source>
        <dbReference type="Proteomes" id="UP000824081"/>
    </source>
</evidence>
<proteinExistence type="predicted"/>
<organism evidence="1 2">
    <name type="scientific">Candidatus Scatosoma pullistercoris</name>
    <dbReference type="NCBI Taxonomy" id="2840934"/>
    <lineage>
        <taxon>Bacteria</taxon>
        <taxon>Bacillati</taxon>
        <taxon>Bacillota</taxon>
        <taxon>Clostridia</taxon>
        <taxon>Candidatus Scatosoma</taxon>
    </lineage>
</organism>